<accession>A0A381UL71</accession>
<sequence length="44" mass="4653">MAEIGTIAPEFTLPAHSGKPVNLGDYKGNKNVVLSFHIHSFTGG</sequence>
<dbReference type="GO" id="GO:0016491">
    <property type="term" value="F:oxidoreductase activity"/>
    <property type="evidence" value="ECO:0007669"/>
    <property type="project" value="InterPro"/>
</dbReference>
<proteinExistence type="predicted"/>
<dbReference type="GO" id="GO:0016209">
    <property type="term" value="F:antioxidant activity"/>
    <property type="evidence" value="ECO:0007669"/>
    <property type="project" value="InterPro"/>
</dbReference>
<dbReference type="InterPro" id="IPR000866">
    <property type="entry name" value="AhpC/TSA"/>
</dbReference>
<organism evidence="2">
    <name type="scientific">marine metagenome</name>
    <dbReference type="NCBI Taxonomy" id="408172"/>
    <lineage>
        <taxon>unclassified sequences</taxon>
        <taxon>metagenomes</taxon>
        <taxon>ecological metagenomes</taxon>
    </lineage>
</organism>
<name>A0A381UL71_9ZZZZ</name>
<dbReference type="AlphaFoldDB" id="A0A381UL71"/>
<dbReference type="SUPFAM" id="SSF52833">
    <property type="entry name" value="Thioredoxin-like"/>
    <property type="match status" value="1"/>
</dbReference>
<dbReference type="Pfam" id="PF00578">
    <property type="entry name" value="AhpC-TSA"/>
    <property type="match status" value="1"/>
</dbReference>
<dbReference type="EMBL" id="UINC01006660">
    <property type="protein sequence ID" value="SVA28880.1"/>
    <property type="molecule type" value="Genomic_DNA"/>
</dbReference>
<evidence type="ECO:0000313" key="2">
    <source>
        <dbReference type="EMBL" id="SVA28880.1"/>
    </source>
</evidence>
<dbReference type="Gene3D" id="3.40.30.10">
    <property type="entry name" value="Glutaredoxin"/>
    <property type="match status" value="1"/>
</dbReference>
<feature type="domain" description="Alkyl hydroperoxide reductase subunit C/ Thiol specific antioxidant" evidence="1">
    <location>
        <begin position="4"/>
        <end position="43"/>
    </location>
</feature>
<dbReference type="InterPro" id="IPR036249">
    <property type="entry name" value="Thioredoxin-like_sf"/>
</dbReference>
<evidence type="ECO:0000259" key="1">
    <source>
        <dbReference type="Pfam" id="PF00578"/>
    </source>
</evidence>
<gene>
    <name evidence="2" type="ORF">METZ01_LOCUS81734</name>
</gene>
<protein>
    <recommendedName>
        <fullName evidence="1">Alkyl hydroperoxide reductase subunit C/ Thiol specific antioxidant domain-containing protein</fullName>
    </recommendedName>
</protein>
<reference evidence="2" key="1">
    <citation type="submission" date="2018-05" db="EMBL/GenBank/DDBJ databases">
        <authorList>
            <person name="Lanie J.A."/>
            <person name="Ng W.-L."/>
            <person name="Kazmierczak K.M."/>
            <person name="Andrzejewski T.M."/>
            <person name="Davidsen T.M."/>
            <person name="Wayne K.J."/>
            <person name="Tettelin H."/>
            <person name="Glass J.I."/>
            <person name="Rusch D."/>
            <person name="Podicherti R."/>
            <person name="Tsui H.-C.T."/>
            <person name="Winkler M.E."/>
        </authorList>
    </citation>
    <scope>NUCLEOTIDE SEQUENCE</scope>
</reference>